<evidence type="ECO:0000313" key="1">
    <source>
        <dbReference type="EMBL" id="CCX09758.1"/>
    </source>
</evidence>
<proteinExistence type="predicted"/>
<dbReference type="Proteomes" id="UP000018144">
    <property type="component" value="Unassembled WGS sequence"/>
</dbReference>
<sequence>MVWSIFGCLGCLLLVWKELFTYFWNSFGG</sequence>
<dbReference type="EMBL" id="HF935496">
    <property type="protein sequence ID" value="CCX09758.1"/>
    <property type="molecule type" value="Genomic_DNA"/>
</dbReference>
<keyword evidence="2" id="KW-1185">Reference proteome</keyword>
<name>U4L8S3_PYROM</name>
<dbReference type="AlphaFoldDB" id="U4L8S3"/>
<gene>
    <name evidence="1" type="ORF">PCON_09351</name>
</gene>
<reference evidence="1 2" key="1">
    <citation type="journal article" date="2013" name="PLoS Genet.">
        <title>The genome and development-dependent transcriptomes of Pyronema confluens: a window into fungal evolution.</title>
        <authorList>
            <person name="Traeger S."/>
            <person name="Altegoer F."/>
            <person name="Freitag M."/>
            <person name="Gabaldon T."/>
            <person name="Kempken F."/>
            <person name="Kumar A."/>
            <person name="Marcet-Houben M."/>
            <person name="Poggeler S."/>
            <person name="Stajich J.E."/>
            <person name="Nowrousian M."/>
        </authorList>
    </citation>
    <scope>NUCLEOTIDE SEQUENCE [LARGE SCALE GENOMIC DNA]</scope>
    <source>
        <strain evidence="2">CBS 100304</strain>
        <tissue evidence="1">Vegetative mycelium</tissue>
    </source>
</reference>
<protein>
    <submittedName>
        <fullName evidence="1">Uncharacterized protein</fullName>
    </submittedName>
</protein>
<evidence type="ECO:0000313" key="2">
    <source>
        <dbReference type="Proteomes" id="UP000018144"/>
    </source>
</evidence>
<organism evidence="1 2">
    <name type="scientific">Pyronema omphalodes (strain CBS 100304)</name>
    <name type="common">Pyronema confluens</name>
    <dbReference type="NCBI Taxonomy" id="1076935"/>
    <lineage>
        <taxon>Eukaryota</taxon>
        <taxon>Fungi</taxon>
        <taxon>Dikarya</taxon>
        <taxon>Ascomycota</taxon>
        <taxon>Pezizomycotina</taxon>
        <taxon>Pezizomycetes</taxon>
        <taxon>Pezizales</taxon>
        <taxon>Pyronemataceae</taxon>
        <taxon>Pyronema</taxon>
    </lineage>
</organism>
<accession>U4L8S3</accession>